<dbReference type="EMBL" id="CP011102">
    <property type="protein sequence ID" value="AQY52608.1"/>
    <property type="molecule type" value="Genomic_DNA"/>
</dbReference>
<gene>
    <name evidence="4" type="ORF">UE46_15695</name>
</gene>
<evidence type="ECO:0000313" key="5">
    <source>
        <dbReference type="Proteomes" id="UP000223060"/>
    </source>
</evidence>
<evidence type="ECO:0000259" key="3">
    <source>
        <dbReference type="Pfam" id="PF11797"/>
    </source>
</evidence>
<dbReference type="InterPro" id="IPR021759">
    <property type="entry name" value="WxLIP_HBD"/>
</dbReference>
<evidence type="ECO:0000259" key="2">
    <source>
        <dbReference type="Pfam" id="PF06030"/>
    </source>
</evidence>
<feature type="transmembrane region" description="Helical" evidence="1">
    <location>
        <begin position="293"/>
        <end position="311"/>
    </location>
</feature>
<dbReference type="AlphaFoldDB" id="A0A1S7FYU7"/>
<dbReference type="Pfam" id="PF06030">
    <property type="entry name" value="WxLIP_PGBD"/>
    <property type="match status" value="1"/>
</dbReference>
<accession>A0A1S7FYU7</accession>
<protein>
    <submittedName>
        <fullName evidence="4">Uncharacterized protein</fullName>
    </submittedName>
</protein>
<dbReference type="Pfam" id="PF11797">
    <property type="entry name" value="WxLIP_HBD"/>
    <property type="match status" value="1"/>
</dbReference>
<evidence type="ECO:0000256" key="1">
    <source>
        <dbReference type="SAM" id="Phobius"/>
    </source>
</evidence>
<feature type="domain" description="WxL Interacting Protein host binding" evidence="3">
    <location>
        <begin position="151"/>
        <end position="281"/>
    </location>
</feature>
<feature type="domain" description="WxL Interacting Protein peptidoglycan binding" evidence="2">
    <location>
        <begin position="28"/>
        <end position="147"/>
    </location>
</feature>
<keyword evidence="5" id="KW-1185">Reference proteome</keyword>
<dbReference type="Proteomes" id="UP000223060">
    <property type="component" value="Chromosome"/>
</dbReference>
<sequence>MLLMIVTSVIFGATFIHTEIVQAVKTNFSVSAIIPDNQIDKSKTYFDLRVEPGQVQVLEVLLSNGRDDPLTVETSARTATTNNKGLVDYDNTAIKKDETLRYPFSEMAELPKEVTIPARQSKTLKVKVTTPSKPFSGVILGGIHISEKDTQIKRDYIVGVIISENSAEVKADMKLNGIKLAQDNHRNVLKVNLQNPKPMILPNLAVDAHVYREGSEKLLYETKEYGLRMAPNSNFDFSINWNNQRFQPGKYRLKMVMASDNRSWKWEEPFEITSEVATKLNDTATLTESNDTIWYIIGVSVVILLGIVYVWRRHSRED</sequence>
<reference evidence="5" key="1">
    <citation type="submission" date="2015-03" db="EMBL/GenBank/DDBJ databases">
        <authorList>
            <person name="Ferrari E."/>
            <person name="Walter M.C."/>
            <person name="Huptas C."/>
            <person name="Scherer S."/>
            <person name="Mueller-Herbst S."/>
        </authorList>
    </citation>
    <scope>NUCLEOTIDE SEQUENCE [LARGE SCALE GENOMIC DNA]</scope>
    <source>
        <strain evidence="5">LWP01</strain>
    </source>
</reference>
<organism evidence="4 5">
    <name type="scientific">Listeria weihenstephanensis</name>
    <dbReference type="NCBI Taxonomy" id="1006155"/>
    <lineage>
        <taxon>Bacteria</taxon>
        <taxon>Bacillati</taxon>
        <taxon>Bacillota</taxon>
        <taxon>Bacilli</taxon>
        <taxon>Bacillales</taxon>
        <taxon>Listeriaceae</taxon>
        <taxon>Listeria</taxon>
    </lineage>
</organism>
<dbReference type="InterPro" id="IPR010317">
    <property type="entry name" value="WxLIP_PGBD"/>
</dbReference>
<name>A0A1S7FYU7_9LIST</name>
<keyword evidence="1" id="KW-0812">Transmembrane</keyword>
<keyword evidence="1" id="KW-1133">Transmembrane helix</keyword>
<proteinExistence type="predicted"/>
<evidence type="ECO:0000313" key="4">
    <source>
        <dbReference type="EMBL" id="AQY52608.1"/>
    </source>
</evidence>
<keyword evidence="1" id="KW-0472">Membrane</keyword>
<dbReference type="KEGG" id="lwi:UE46_15695"/>